<dbReference type="EMBL" id="KN832872">
    <property type="protein sequence ID" value="KIN05141.1"/>
    <property type="molecule type" value="Genomic_DNA"/>
</dbReference>
<dbReference type="Pfam" id="PF08568">
    <property type="entry name" value="Kinetochor_Ybp2"/>
    <property type="match status" value="1"/>
</dbReference>
<dbReference type="OrthoDB" id="5396786at2759"/>
<accession>A0A0C3HA78</accession>
<evidence type="ECO:0000313" key="3">
    <source>
        <dbReference type="Proteomes" id="UP000054321"/>
    </source>
</evidence>
<keyword evidence="3" id="KW-1185">Reference proteome</keyword>
<proteinExistence type="predicted"/>
<dbReference type="InParanoid" id="A0A0C3HA78"/>
<dbReference type="Proteomes" id="UP000054321">
    <property type="component" value="Unassembled WGS sequence"/>
</dbReference>
<evidence type="ECO:0000256" key="1">
    <source>
        <dbReference type="SAM" id="MobiDB-lite"/>
    </source>
</evidence>
<organism evidence="2 3">
    <name type="scientific">Oidiodendron maius (strain Zn)</name>
    <dbReference type="NCBI Taxonomy" id="913774"/>
    <lineage>
        <taxon>Eukaryota</taxon>
        <taxon>Fungi</taxon>
        <taxon>Dikarya</taxon>
        <taxon>Ascomycota</taxon>
        <taxon>Pezizomycotina</taxon>
        <taxon>Leotiomycetes</taxon>
        <taxon>Leotiomycetes incertae sedis</taxon>
        <taxon>Myxotrichaceae</taxon>
        <taxon>Oidiodendron</taxon>
    </lineage>
</organism>
<dbReference type="GO" id="GO:0034599">
    <property type="term" value="P:cellular response to oxidative stress"/>
    <property type="evidence" value="ECO:0007669"/>
    <property type="project" value="InterPro"/>
</dbReference>
<reference evidence="2 3" key="1">
    <citation type="submission" date="2014-04" db="EMBL/GenBank/DDBJ databases">
        <authorList>
            <consortium name="DOE Joint Genome Institute"/>
            <person name="Kuo A."/>
            <person name="Martino E."/>
            <person name="Perotto S."/>
            <person name="Kohler A."/>
            <person name="Nagy L.G."/>
            <person name="Floudas D."/>
            <person name="Copeland A."/>
            <person name="Barry K.W."/>
            <person name="Cichocki N."/>
            <person name="Veneault-Fourrey C."/>
            <person name="LaButti K."/>
            <person name="Lindquist E.A."/>
            <person name="Lipzen A."/>
            <person name="Lundell T."/>
            <person name="Morin E."/>
            <person name="Murat C."/>
            <person name="Sun H."/>
            <person name="Tunlid A."/>
            <person name="Henrissat B."/>
            <person name="Grigoriev I.V."/>
            <person name="Hibbett D.S."/>
            <person name="Martin F."/>
            <person name="Nordberg H.P."/>
            <person name="Cantor M.N."/>
            <person name="Hua S.X."/>
        </authorList>
    </citation>
    <scope>NUCLEOTIDE SEQUENCE [LARGE SCALE GENOMIC DNA]</scope>
    <source>
        <strain evidence="2 3">Zn</strain>
    </source>
</reference>
<name>A0A0C3HA78_OIDMZ</name>
<protein>
    <recommendedName>
        <fullName evidence="4">DUF1760-domain-containing protein</fullName>
    </recommendedName>
</protein>
<dbReference type="HOGENOM" id="CLU_011932_0_0_1"/>
<feature type="region of interest" description="Disordered" evidence="1">
    <location>
        <begin position="94"/>
        <end position="114"/>
    </location>
</feature>
<gene>
    <name evidence="2" type="ORF">OIDMADRAFT_157785</name>
</gene>
<dbReference type="PANTHER" id="PTHR28020:SF1">
    <property type="entry name" value="YAP1-BINDING PROTEIN 1-RELATED"/>
    <property type="match status" value="1"/>
</dbReference>
<dbReference type="PANTHER" id="PTHR28020">
    <property type="entry name" value="YAP1-BINDING PROTEIN 1-RELATED"/>
    <property type="match status" value="1"/>
</dbReference>
<dbReference type="InterPro" id="IPR013877">
    <property type="entry name" value="YAP-bd/ALF4/Glomulin"/>
</dbReference>
<evidence type="ECO:0000313" key="2">
    <source>
        <dbReference type="EMBL" id="KIN05141.1"/>
    </source>
</evidence>
<feature type="compositionally biased region" description="Polar residues" evidence="1">
    <location>
        <begin position="104"/>
        <end position="114"/>
    </location>
</feature>
<sequence>MSQEAVTAITASLPPATDHITYLTILESHLSPVLLSTLNTILQDAELTQSIGWDLIHLLLPMPGAEQCLGTIARLGNPREVILKVTEALQTLNLDSDGTEDGNEGTSESAQSAQPMEVDKFCTLVNLLSILHPRIRTQFPSRFLSTSLMAILSAYRPSDQATVAVTSFVRTLSGTVRPPLPGRKSSMKVPTVTPVPSSDLSAPDPEAQAEQPDDAAIQTKLLQSFITHILEDYINANPLEWAARLQESFEPSKVVPNRKSLGDAYKEEPLLVTRQEMSGELVVNLGLSDYQVLFNTIYKTDSDTPESDEVENYPSSPDSIPLARGGALFLISSSIFSSILFGSQTPQPTLSIFPDHTKLLKTFIHTNAPETIGSEDPGVIDGVLAIGLWLEHENRFVSGPLEDEDFLQHLQSLSLLSANNPSPTLRYAAHALTSSILHAHPVDRVRLTFITDTLEECPYNSLKASAVSWLKEEIITAEERKSENVFASTAALTAAQPYLFPNNTGLSELDSHELIDALVQTYPLHMAVVNFLYFIGGKKYEHVVPTGMKGVVEEIYLHPLKVAQEKALLVLQSGTEDGSDSMMLEIQLLGERITTCLAQLDAA</sequence>
<feature type="region of interest" description="Disordered" evidence="1">
    <location>
        <begin position="177"/>
        <end position="210"/>
    </location>
</feature>
<dbReference type="GO" id="GO:0005737">
    <property type="term" value="C:cytoplasm"/>
    <property type="evidence" value="ECO:0007669"/>
    <property type="project" value="TreeGrafter"/>
</dbReference>
<dbReference type="STRING" id="913774.A0A0C3HA78"/>
<dbReference type="AlphaFoldDB" id="A0A0C3HA78"/>
<reference evidence="3" key="2">
    <citation type="submission" date="2015-01" db="EMBL/GenBank/DDBJ databases">
        <title>Evolutionary Origins and Diversification of the Mycorrhizal Mutualists.</title>
        <authorList>
            <consortium name="DOE Joint Genome Institute"/>
            <consortium name="Mycorrhizal Genomics Consortium"/>
            <person name="Kohler A."/>
            <person name="Kuo A."/>
            <person name="Nagy L.G."/>
            <person name="Floudas D."/>
            <person name="Copeland A."/>
            <person name="Barry K.W."/>
            <person name="Cichocki N."/>
            <person name="Veneault-Fourrey C."/>
            <person name="LaButti K."/>
            <person name="Lindquist E.A."/>
            <person name="Lipzen A."/>
            <person name="Lundell T."/>
            <person name="Morin E."/>
            <person name="Murat C."/>
            <person name="Riley R."/>
            <person name="Ohm R."/>
            <person name="Sun H."/>
            <person name="Tunlid A."/>
            <person name="Henrissat B."/>
            <person name="Grigoriev I.V."/>
            <person name="Hibbett D.S."/>
            <person name="Martin F."/>
        </authorList>
    </citation>
    <scope>NUCLEOTIDE SEQUENCE [LARGE SCALE GENOMIC DNA]</scope>
    <source>
        <strain evidence="3">Zn</strain>
    </source>
</reference>
<dbReference type="InterPro" id="IPR040347">
    <property type="entry name" value="YBP1/2"/>
</dbReference>
<evidence type="ECO:0008006" key="4">
    <source>
        <dbReference type="Google" id="ProtNLM"/>
    </source>
</evidence>